<feature type="transmembrane region" description="Helical" evidence="1">
    <location>
        <begin position="159"/>
        <end position="184"/>
    </location>
</feature>
<feature type="transmembrane region" description="Helical" evidence="1">
    <location>
        <begin position="196"/>
        <end position="217"/>
    </location>
</feature>
<name>A0A1T4N986_9BACT</name>
<organism evidence="2 3">
    <name type="scientific">Segatella oulorum</name>
    <dbReference type="NCBI Taxonomy" id="28136"/>
    <lineage>
        <taxon>Bacteria</taxon>
        <taxon>Pseudomonadati</taxon>
        <taxon>Bacteroidota</taxon>
        <taxon>Bacteroidia</taxon>
        <taxon>Bacteroidales</taxon>
        <taxon>Prevotellaceae</taxon>
        <taxon>Segatella</taxon>
    </lineage>
</organism>
<proteinExistence type="predicted"/>
<reference evidence="2 3" key="1">
    <citation type="submission" date="2017-02" db="EMBL/GenBank/DDBJ databases">
        <authorList>
            <person name="Peterson S.W."/>
        </authorList>
    </citation>
    <scope>NUCLEOTIDE SEQUENCE [LARGE SCALE GENOMIC DNA]</scope>
    <source>
        <strain evidence="2 3">ATCC 43324</strain>
    </source>
</reference>
<feature type="transmembrane region" description="Helical" evidence="1">
    <location>
        <begin position="318"/>
        <end position="338"/>
    </location>
</feature>
<feature type="transmembrane region" description="Helical" evidence="1">
    <location>
        <begin position="87"/>
        <end position="105"/>
    </location>
</feature>
<keyword evidence="1" id="KW-1133">Transmembrane helix</keyword>
<keyword evidence="1" id="KW-0472">Membrane</keyword>
<dbReference type="STRING" id="28136.SAMN02745202_00996"/>
<evidence type="ECO:0000313" key="3">
    <source>
        <dbReference type="Proteomes" id="UP000190065"/>
    </source>
</evidence>
<accession>A0A1T4N986</accession>
<feature type="transmembrane region" description="Helical" evidence="1">
    <location>
        <begin position="64"/>
        <end position="81"/>
    </location>
</feature>
<feature type="transmembrane region" description="Helical" evidence="1">
    <location>
        <begin position="136"/>
        <end position="152"/>
    </location>
</feature>
<keyword evidence="1" id="KW-0812">Transmembrane</keyword>
<feature type="transmembrane region" description="Helical" evidence="1">
    <location>
        <begin position="238"/>
        <end position="260"/>
    </location>
</feature>
<feature type="transmembrane region" description="Helical" evidence="1">
    <location>
        <begin position="7"/>
        <end position="28"/>
    </location>
</feature>
<dbReference type="RefSeq" id="WP_144006211.1">
    <property type="nucleotide sequence ID" value="NZ_FUXK01000009.1"/>
</dbReference>
<dbReference type="EMBL" id="FUXK01000009">
    <property type="protein sequence ID" value="SJZ75782.1"/>
    <property type="molecule type" value="Genomic_DNA"/>
</dbReference>
<dbReference type="eggNOG" id="ENOG502Z9C1">
    <property type="taxonomic scope" value="Bacteria"/>
</dbReference>
<sequence>MKILQRNLYPILLVLFLVWMAIGVFPLYCYENDSMHVLAGCGIMVNQGIQLPPIMSYEYNMQPLTYFVVVIVAKIASFLTVEHVYCLLAWISAVAFTLGSLDFVNKVYRPHNKLHLLLALALLPEMYAAGMYPNSAIPAAASFVWALCFIWNRKYIPGLLLMVIAPLFRVDVVIVYPALLPLFWLRGESFKKSFLFSAAFALSIIALLTLCFWLLHANPLESVVGYQHWNNTIERRDVIFAILGYYSIVYLILLPLGVGFAVRNQVFKHLFLCLLPICLLHFVYRSMGCASKHYLYISPFVILLGTIAIEGISRRSRLVKSVALVALIFVSCFSVARINTQDPSLHYRLPVRYAFKEIRRGDFKWSFGLGAGQHVATKDEHMLGTGNLLYPFYIHYFKKEMLQQMEAQLDYLQAQKGACTLYAIDNYTDDIALPLYLIEEGFQVGCIDRNRKINKDIRDYYLTKGNRGIHVVIIPEEQGVVITPNILRWIFIENRQSQSPAYVMAGTYETAALYNQMAKTNPQLKKVAAGLYQLVLDER</sequence>
<gene>
    <name evidence="2" type="ORF">SAMN02745202_00996</name>
</gene>
<evidence type="ECO:0000256" key="1">
    <source>
        <dbReference type="SAM" id="Phobius"/>
    </source>
</evidence>
<protein>
    <recommendedName>
        <fullName evidence="4">4-amino-4-deoxy-L-arabinose transferase</fullName>
    </recommendedName>
</protein>
<dbReference type="Proteomes" id="UP000190065">
    <property type="component" value="Unassembled WGS sequence"/>
</dbReference>
<dbReference type="AlphaFoldDB" id="A0A1T4N986"/>
<evidence type="ECO:0000313" key="2">
    <source>
        <dbReference type="EMBL" id="SJZ75782.1"/>
    </source>
</evidence>
<evidence type="ECO:0008006" key="4">
    <source>
        <dbReference type="Google" id="ProtNLM"/>
    </source>
</evidence>
<feature type="transmembrane region" description="Helical" evidence="1">
    <location>
        <begin position="293"/>
        <end position="312"/>
    </location>
</feature>